<proteinExistence type="predicted"/>
<dbReference type="GO" id="GO:0016020">
    <property type="term" value="C:membrane"/>
    <property type="evidence" value="ECO:0007669"/>
    <property type="project" value="InterPro"/>
</dbReference>
<dbReference type="GO" id="GO:0008107">
    <property type="term" value="F:galactoside 2-alpha-L-fucosyltransferase activity"/>
    <property type="evidence" value="ECO:0007669"/>
    <property type="project" value="InterPro"/>
</dbReference>
<protein>
    <submittedName>
        <fullName evidence="3">Alpha-1,2-fucosyltransferase</fullName>
    </submittedName>
</protein>
<dbReference type="Pfam" id="PF01531">
    <property type="entry name" value="Glyco_transf_11"/>
    <property type="match status" value="1"/>
</dbReference>
<reference evidence="3" key="1">
    <citation type="journal article" date="2019" name="PLoS Negl. Trop. Dis.">
        <title>Revisiting the worldwide diversity of Leptospira species in the environment.</title>
        <authorList>
            <person name="Vincent A.T."/>
            <person name="Schiettekatte O."/>
            <person name="Bourhy P."/>
            <person name="Veyrier F.J."/>
            <person name="Picardeau M."/>
        </authorList>
    </citation>
    <scope>NUCLEOTIDE SEQUENCE [LARGE SCALE GENOMIC DNA]</scope>
    <source>
        <strain evidence="3">201800299</strain>
    </source>
</reference>
<gene>
    <name evidence="3" type="ORF">EHQ17_14355</name>
</gene>
<dbReference type="PANTHER" id="PTHR11927">
    <property type="entry name" value="GALACTOSIDE 2-L-FUCOSYLTRANSFERASE"/>
    <property type="match status" value="1"/>
</dbReference>
<keyword evidence="4" id="KW-1185">Reference proteome</keyword>
<dbReference type="EMBL" id="RQFA01000066">
    <property type="protein sequence ID" value="TGK30903.1"/>
    <property type="molecule type" value="Genomic_DNA"/>
</dbReference>
<keyword evidence="2 3" id="KW-0808">Transferase</keyword>
<dbReference type="AlphaFoldDB" id="A0A5F1YSU5"/>
<dbReference type="GO" id="GO:0005975">
    <property type="term" value="P:carbohydrate metabolic process"/>
    <property type="evidence" value="ECO:0007669"/>
    <property type="project" value="InterPro"/>
</dbReference>
<dbReference type="CDD" id="cd11301">
    <property type="entry name" value="Fut1_Fut2_like"/>
    <property type="match status" value="1"/>
</dbReference>
<organism evidence="3 4">
    <name type="scientific">Leptospira gomenensis</name>
    <dbReference type="NCBI Taxonomy" id="2484974"/>
    <lineage>
        <taxon>Bacteria</taxon>
        <taxon>Pseudomonadati</taxon>
        <taxon>Spirochaetota</taxon>
        <taxon>Spirochaetia</taxon>
        <taxon>Leptospirales</taxon>
        <taxon>Leptospiraceae</taxon>
        <taxon>Leptospira</taxon>
    </lineage>
</organism>
<dbReference type="InterPro" id="IPR002516">
    <property type="entry name" value="Glyco_trans_11"/>
</dbReference>
<comment type="caution">
    <text evidence="3">The sequence shown here is derived from an EMBL/GenBank/DDBJ whole genome shotgun (WGS) entry which is preliminary data.</text>
</comment>
<evidence type="ECO:0000256" key="2">
    <source>
        <dbReference type="ARBA" id="ARBA00022679"/>
    </source>
</evidence>
<evidence type="ECO:0000313" key="4">
    <source>
        <dbReference type="Proteomes" id="UP000298277"/>
    </source>
</evidence>
<sequence>MRKKIIADVYGGLGNQIFQYAMARTVADGIDGELYLDLSWFGISGEDHVSANVTPRKFQLNFFETRFSNLTEAVKREYADYFGFYRKLLAKIGVPQKVTRIYERNLFEFQELPDLEKSEILLIGGYWQNLNYVQKDVSVLRADLRLKREYRSPVDQSLNRITADSTLGIHIRKGDYVSNQEVNKIHGICSDKYFVEALRVFEQAGNIKTICIFSDDSEFIPDFLRNRKEKIIRVSDFGLTDVQEFELMRNIPNLILSNSSYSWWAAFANENSIVKIVAPTPWFDAYPIVSTKLIPPHWIRIAKNP</sequence>
<dbReference type="RefSeq" id="WP_135593056.1">
    <property type="nucleotide sequence ID" value="NZ_RQEZ01000048.1"/>
</dbReference>
<evidence type="ECO:0000313" key="3">
    <source>
        <dbReference type="EMBL" id="TGK30903.1"/>
    </source>
</evidence>
<accession>A0A5F1YSU5</accession>
<dbReference type="PANTHER" id="PTHR11927:SF9">
    <property type="entry name" value="L-FUCOSYLTRANSFERASE"/>
    <property type="match status" value="1"/>
</dbReference>
<dbReference type="Proteomes" id="UP000298277">
    <property type="component" value="Unassembled WGS sequence"/>
</dbReference>
<dbReference type="OrthoDB" id="9794601at2"/>
<evidence type="ECO:0000256" key="1">
    <source>
        <dbReference type="ARBA" id="ARBA00022676"/>
    </source>
</evidence>
<name>A0A5F1YSU5_9LEPT</name>
<keyword evidence="1 3" id="KW-0328">Glycosyltransferase</keyword>